<comment type="caution">
    <text evidence="3">The sequence shown here is derived from an EMBL/GenBank/DDBJ whole genome shotgun (WGS) entry which is preliminary data.</text>
</comment>
<sequence length="197" mass="21342">MRMRRAVTLFAVLAIAMTSHALPAVAGGGDRLPDGVDPATGFRMQRYRAPTPDSLPGGSVADTAAVRAAMADGRTILIDVYPPKGAGPDPLDGSWRNAETRDNIPGSAWLPEVGRGYLTDDYATYFRRNLAALTKGDMDRPLLFYCTADCWQGWNAARRAIVWGHRAVSWYPGGTDQWMLDGGETAPAEAVNFLDEP</sequence>
<evidence type="ECO:0000256" key="1">
    <source>
        <dbReference type="SAM" id="SignalP"/>
    </source>
</evidence>
<feature type="domain" description="Rhodanese" evidence="2">
    <location>
        <begin position="126"/>
        <end position="187"/>
    </location>
</feature>
<dbReference type="NCBIfam" id="TIGR03865">
    <property type="entry name" value="PQQ_CXXCW"/>
    <property type="match status" value="1"/>
</dbReference>
<evidence type="ECO:0000313" key="3">
    <source>
        <dbReference type="EMBL" id="PHP66761.1"/>
    </source>
</evidence>
<accession>A0A2G1QMS0</accession>
<dbReference type="Gene3D" id="3.40.250.10">
    <property type="entry name" value="Rhodanese-like domain"/>
    <property type="match status" value="1"/>
</dbReference>
<feature type="chain" id="PRO_5013652727" description="Rhodanese domain-containing protein" evidence="1">
    <location>
        <begin position="22"/>
        <end position="197"/>
    </location>
</feature>
<evidence type="ECO:0000259" key="2">
    <source>
        <dbReference type="PROSITE" id="PS50206"/>
    </source>
</evidence>
<organism evidence="3 4">
    <name type="scientific">Zhengella mangrovi</name>
    <dbReference type="NCBI Taxonomy" id="1982044"/>
    <lineage>
        <taxon>Bacteria</taxon>
        <taxon>Pseudomonadati</taxon>
        <taxon>Pseudomonadota</taxon>
        <taxon>Alphaproteobacteria</taxon>
        <taxon>Hyphomicrobiales</taxon>
        <taxon>Notoacmeibacteraceae</taxon>
        <taxon>Zhengella</taxon>
    </lineage>
</organism>
<evidence type="ECO:0000313" key="4">
    <source>
        <dbReference type="Proteomes" id="UP000221168"/>
    </source>
</evidence>
<name>A0A2G1QMS0_9HYPH</name>
<dbReference type="OrthoDB" id="176845at2"/>
<feature type="signal peptide" evidence="1">
    <location>
        <begin position="1"/>
        <end position="21"/>
    </location>
</feature>
<dbReference type="AlphaFoldDB" id="A0A2G1QMS0"/>
<dbReference type="SUPFAM" id="SSF52821">
    <property type="entry name" value="Rhodanese/Cell cycle control phosphatase"/>
    <property type="match status" value="1"/>
</dbReference>
<dbReference type="InterPro" id="IPR036873">
    <property type="entry name" value="Rhodanese-like_dom_sf"/>
</dbReference>
<keyword evidence="4" id="KW-1185">Reference proteome</keyword>
<dbReference type="EMBL" id="PDVP01000006">
    <property type="protein sequence ID" value="PHP66761.1"/>
    <property type="molecule type" value="Genomic_DNA"/>
</dbReference>
<gene>
    <name evidence="3" type="ORF">CSC94_11670</name>
</gene>
<proteinExistence type="predicted"/>
<dbReference type="CDD" id="cd00158">
    <property type="entry name" value="RHOD"/>
    <property type="match status" value="1"/>
</dbReference>
<keyword evidence="1" id="KW-0732">Signal</keyword>
<dbReference type="InterPro" id="IPR022376">
    <property type="entry name" value="PQQ_CXXCW"/>
</dbReference>
<dbReference type="Proteomes" id="UP000221168">
    <property type="component" value="Unassembled WGS sequence"/>
</dbReference>
<dbReference type="PROSITE" id="PS50206">
    <property type="entry name" value="RHODANESE_3"/>
    <property type="match status" value="1"/>
</dbReference>
<protein>
    <recommendedName>
        <fullName evidence="2">Rhodanese domain-containing protein</fullName>
    </recommendedName>
</protein>
<reference evidence="3 4" key="1">
    <citation type="submission" date="2017-10" db="EMBL/GenBank/DDBJ databases">
        <title>Sedimentibacterium mangrovi gen. nov., sp. nov., a novel member of family Phyllobacteriacea isolated from mangrove sediment.</title>
        <authorList>
            <person name="Liao H."/>
            <person name="Tian Y."/>
        </authorList>
    </citation>
    <scope>NUCLEOTIDE SEQUENCE [LARGE SCALE GENOMIC DNA]</scope>
    <source>
        <strain evidence="3 4">X9-2-2</strain>
    </source>
</reference>
<dbReference type="InterPro" id="IPR001763">
    <property type="entry name" value="Rhodanese-like_dom"/>
</dbReference>